<evidence type="ECO:0000256" key="6">
    <source>
        <dbReference type="ARBA" id="ARBA00022833"/>
    </source>
</evidence>
<evidence type="ECO:0000256" key="5">
    <source>
        <dbReference type="ARBA" id="ARBA00022801"/>
    </source>
</evidence>
<comment type="similarity">
    <text evidence="2 10">Belongs to the purine nucleoside phosphorylase YfiH/LACC1 family.</text>
</comment>
<dbReference type="Gene3D" id="3.60.140.10">
    <property type="entry name" value="CNF1/YfiH-like putative cysteine hydrolases"/>
    <property type="match status" value="1"/>
</dbReference>
<sequence>MIRTRGINYFSEHAKAHSFQSGLLLSHSDKISHRFFSRRGGLCSGARSSLSYSINERGTDIIQSNLSIASAALGTKYNIKLSMQRHTANFMYVPSIDCNTYDVQCDALITDKPGIAIGIFTADCIPILVTDISGTVIAAIHAGWRGLIGGVIKNTINAMNVAHHKLIAAIGPCICKYNYEVDSYFRENFLLHDNESSSFFIPLLFKDQKYLFDLSGYAALIMKRSGVQLIDKLNIDTFSNPDLLFSYRRSSKIETNVYGCQISAITIN</sequence>
<evidence type="ECO:0000256" key="1">
    <source>
        <dbReference type="ARBA" id="ARBA00000553"/>
    </source>
</evidence>
<gene>
    <name evidence="11" type="ORF">Cyrtocomes_00006</name>
</gene>
<keyword evidence="6" id="KW-0862">Zinc</keyword>
<dbReference type="PANTHER" id="PTHR30616">
    <property type="entry name" value="UNCHARACTERIZED PROTEIN YFIH"/>
    <property type="match status" value="1"/>
</dbReference>
<dbReference type="EMBL" id="JARGYT010000001">
    <property type="protein sequence ID" value="MDZ5761650.1"/>
    <property type="molecule type" value="Genomic_DNA"/>
</dbReference>
<protein>
    <recommendedName>
        <fullName evidence="10">Purine nucleoside phosphorylase</fullName>
    </recommendedName>
</protein>
<evidence type="ECO:0000256" key="8">
    <source>
        <dbReference type="ARBA" id="ARBA00048968"/>
    </source>
</evidence>
<keyword evidence="5" id="KW-0378">Hydrolase</keyword>
<keyword evidence="4" id="KW-0479">Metal-binding</keyword>
<dbReference type="NCBIfam" id="TIGR00726">
    <property type="entry name" value="peptidoglycan editing factor PgeF"/>
    <property type="match status" value="1"/>
</dbReference>
<dbReference type="SUPFAM" id="SSF64438">
    <property type="entry name" value="CNF1/YfiH-like putative cysteine hydrolases"/>
    <property type="match status" value="1"/>
</dbReference>
<dbReference type="RefSeq" id="WP_322497166.1">
    <property type="nucleotide sequence ID" value="NZ_JARGYT010000001.1"/>
</dbReference>
<dbReference type="CDD" id="cd16833">
    <property type="entry name" value="YfiH"/>
    <property type="match status" value="1"/>
</dbReference>
<evidence type="ECO:0000313" key="12">
    <source>
        <dbReference type="Proteomes" id="UP001293791"/>
    </source>
</evidence>
<proteinExistence type="inferred from homology"/>
<comment type="catalytic activity">
    <reaction evidence="9">
        <text>S-methyl-5'-thioadenosine + phosphate = 5-(methylsulfanyl)-alpha-D-ribose 1-phosphate + adenine</text>
        <dbReference type="Rhea" id="RHEA:11852"/>
        <dbReference type="ChEBI" id="CHEBI:16708"/>
        <dbReference type="ChEBI" id="CHEBI:17509"/>
        <dbReference type="ChEBI" id="CHEBI:43474"/>
        <dbReference type="ChEBI" id="CHEBI:58533"/>
        <dbReference type="EC" id="2.4.2.28"/>
    </reaction>
    <physiologicalReaction direction="left-to-right" evidence="9">
        <dbReference type="Rhea" id="RHEA:11853"/>
    </physiologicalReaction>
</comment>
<name>A0ABU5L6Z8_9RICK</name>
<accession>A0ABU5L6Z8</accession>
<evidence type="ECO:0000256" key="3">
    <source>
        <dbReference type="ARBA" id="ARBA00022679"/>
    </source>
</evidence>
<evidence type="ECO:0000256" key="2">
    <source>
        <dbReference type="ARBA" id="ARBA00007353"/>
    </source>
</evidence>
<evidence type="ECO:0000256" key="9">
    <source>
        <dbReference type="ARBA" id="ARBA00049893"/>
    </source>
</evidence>
<evidence type="ECO:0000313" key="11">
    <source>
        <dbReference type="EMBL" id="MDZ5761650.1"/>
    </source>
</evidence>
<dbReference type="Pfam" id="PF02578">
    <property type="entry name" value="Cu-oxidase_4"/>
    <property type="match status" value="1"/>
</dbReference>
<dbReference type="Proteomes" id="UP001293791">
    <property type="component" value="Unassembled WGS sequence"/>
</dbReference>
<dbReference type="InterPro" id="IPR038371">
    <property type="entry name" value="Cu_polyphenol_OxRdtase_sf"/>
</dbReference>
<organism evidence="11 12">
    <name type="scientific">Candidatus Cyrtobacter comes</name>
    <dbReference type="NCBI Taxonomy" id="675776"/>
    <lineage>
        <taxon>Bacteria</taxon>
        <taxon>Pseudomonadati</taxon>
        <taxon>Pseudomonadota</taxon>
        <taxon>Alphaproteobacteria</taxon>
        <taxon>Rickettsiales</taxon>
        <taxon>Candidatus Midichloriaceae</taxon>
        <taxon>Candidatus Cyrtobacter</taxon>
    </lineage>
</organism>
<keyword evidence="3" id="KW-0808">Transferase</keyword>
<evidence type="ECO:0000256" key="10">
    <source>
        <dbReference type="RuleBase" id="RU361274"/>
    </source>
</evidence>
<evidence type="ECO:0000256" key="4">
    <source>
        <dbReference type="ARBA" id="ARBA00022723"/>
    </source>
</evidence>
<dbReference type="InterPro" id="IPR011324">
    <property type="entry name" value="Cytotoxic_necrot_fac-like_cat"/>
</dbReference>
<comment type="caution">
    <text evidence="11">The sequence shown here is derived from an EMBL/GenBank/DDBJ whole genome shotgun (WGS) entry which is preliminary data.</text>
</comment>
<comment type="catalytic activity">
    <reaction evidence="1">
        <text>inosine + phosphate = alpha-D-ribose 1-phosphate + hypoxanthine</text>
        <dbReference type="Rhea" id="RHEA:27646"/>
        <dbReference type="ChEBI" id="CHEBI:17368"/>
        <dbReference type="ChEBI" id="CHEBI:17596"/>
        <dbReference type="ChEBI" id="CHEBI:43474"/>
        <dbReference type="ChEBI" id="CHEBI:57720"/>
        <dbReference type="EC" id="2.4.2.1"/>
    </reaction>
    <physiologicalReaction direction="left-to-right" evidence="1">
        <dbReference type="Rhea" id="RHEA:27647"/>
    </physiologicalReaction>
</comment>
<dbReference type="InterPro" id="IPR003730">
    <property type="entry name" value="Cu_polyphenol_OxRdtase"/>
</dbReference>
<evidence type="ECO:0000256" key="7">
    <source>
        <dbReference type="ARBA" id="ARBA00047989"/>
    </source>
</evidence>
<keyword evidence="12" id="KW-1185">Reference proteome</keyword>
<dbReference type="PANTHER" id="PTHR30616:SF2">
    <property type="entry name" value="PURINE NUCLEOSIDE PHOSPHORYLASE LACC1"/>
    <property type="match status" value="1"/>
</dbReference>
<reference evidence="11 12" key="1">
    <citation type="submission" date="2023-02" db="EMBL/GenBank/DDBJ databases">
        <title>Host association and intracellularity evolved multiple times independently in the Rickettsiales.</title>
        <authorList>
            <person name="Castelli M."/>
            <person name="Nardi T."/>
            <person name="Gammuto L."/>
            <person name="Bellinzona G."/>
            <person name="Sabaneyeva E."/>
            <person name="Potekhin A."/>
            <person name="Serra V."/>
            <person name="Petroni G."/>
            <person name="Sassera D."/>
        </authorList>
    </citation>
    <scope>NUCLEOTIDE SEQUENCE [LARGE SCALE GENOMIC DNA]</scope>
    <source>
        <strain evidence="11 12">BOD18</strain>
    </source>
</reference>
<comment type="catalytic activity">
    <reaction evidence="7">
        <text>adenosine + H2O + H(+) = inosine + NH4(+)</text>
        <dbReference type="Rhea" id="RHEA:24408"/>
        <dbReference type="ChEBI" id="CHEBI:15377"/>
        <dbReference type="ChEBI" id="CHEBI:15378"/>
        <dbReference type="ChEBI" id="CHEBI:16335"/>
        <dbReference type="ChEBI" id="CHEBI:17596"/>
        <dbReference type="ChEBI" id="CHEBI:28938"/>
        <dbReference type="EC" id="3.5.4.4"/>
    </reaction>
    <physiologicalReaction direction="left-to-right" evidence="7">
        <dbReference type="Rhea" id="RHEA:24409"/>
    </physiologicalReaction>
</comment>
<comment type="catalytic activity">
    <reaction evidence="8">
        <text>adenosine + phosphate = alpha-D-ribose 1-phosphate + adenine</text>
        <dbReference type="Rhea" id="RHEA:27642"/>
        <dbReference type="ChEBI" id="CHEBI:16335"/>
        <dbReference type="ChEBI" id="CHEBI:16708"/>
        <dbReference type="ChEBI" id="CHEBI:43474"/>
        <dbReference type="ChEBI" id="CHEBI:57720"/>
        <dbReference type="EC" id="2.4.2.1"/>
    </reaction>
    <physiologicalReaction direction="left-to-right" evidence="8">
        <dbReference type="Rhea" id="RHEA:27643"/>
    </physiologicalReaction>
</comment>